<proteinExistence type="predicted"/>
<evidence type="ECO:0000313" key="1">
    <source>
        <dbReference type="EMBL" id="VEN58388.1"/>
    </source>
</evidence>
<accession>A0A653DEH1</accession>
<sequence>MNCQPQLMLIIKERKLVYLGHIMRNEHKYRILQNIVQGKVEGRRGPGRRRISWLANLR</sequence>
<evidence type="ECO:0000313" key="2">
    <source>
        <dbReference type="Proteomes" id="UP000410492"/>
    </source>
</evidence>
<keyword evidence="2" id="KW-1185">Reference proteome</keyword>
<dbReference type="OrthoDB" id="6783874at2759"/>
<gene>
    <name evidence="1" type="ORF">CALMAC_LOCUS16766</name>
</gene>
<organism evidence="1 2">
    <name type="scientific">Callosobruchus maculatus</name>
    <name type="common">Southern cowpea weevil</name>
    <name type="synonym">Pulse bruchid</name>
    <dbReference type="NCBI Taxonomy" id="64391"/>
    <lineage>
        <taxon>Eukaryota</taxon>
        <taxon>Metazoa</taxon>
        <taxon>Ecdysozoa</taxon>
        <taxon>Arthropoda</taxon>
        <taxon>Hexapoda</taxon>
        <taxon>Insecta</taxon>
        <taxon>Pterygota</taxon>
        <taxon>Neoptera</taxon>
        <taxon>Endopterygota</taxon>
        <taxon>Coleoptera</taxon>
        <taxon>Polyphaga</taxon>
        <taxon>Cucujiformia</taxon>
        <taxon>Chrysomeloidea</taxon>
        <taxon>Chrysomelidae</taxon>
        <taxon>Bruchinae</taxon>
        <taxon>Bruchini</taxon>
        <taxon>Callosobruchus</taxon>
    </lineage>
</organism>
<dbReference type="AlphaFoldDB" id="A0A653DEH1"/>
<dbReference type="EMBL" id="CAACVG010011585">
    <property type="protein sequence ID" value="VEN58388.1"/>
    <property type="molecule type" value="Genomic_DNA"/>
</dbReference>
<protein>
    <submittedName>
        <fullName evidence="1">Uncharacterized protein</fullName>
    </submittedName>
</protein>
<dbReference type="Proteomes" id="UP000410492">
    <property type="component" value="Unassembled WGS sequence"/>
</dbReference>
<reference evidence="1 2" key="1">
    <citation type="submission" date="2019-01" db="EMBL/GenBank/DDBJ databases">
        <authorList>
            <person name="Sayadi A."/>
        </authorList>
    </citation>
    <scope>NUCLEOTIDE SEQUENCE [LARGE SCALE GENOMIC DNA]</scope>
</reference>
<name>A0A653DEH1_CALMS</name>